<keyword evidence="2" id="KW-1185">Reference proteome</keyword>
<proteinExistence type="predicted"/>
<dbReference type="Proteomes" id="UP001156706">
    <property type="component" value="Unassembled WGS sequence"/>
</dbReference>
<evidence type="ECO:0008006" key="3">
    <source>
        <dbReference type="Google" id="ProtNLM"/>
    </source>
</evidence>
<dbReference type="EMBL" id="BSOG01000001">
    <property type="protein sequence ID" value="GLR12197.1"/>
    <property type="molecule type" value="Genomic_DNA"/>
</dbReference>
<accession>A0ABQ5YB73</accession>
<organism evidence="1 2">
    <name type="scientific">Chitinimonas prasina</name>
    <dbReference type="NCBI Taxonomy" id="1434937"/>
    <lineage>
        <taxon>Bacteria</taxon>
        <taxon>Pseudomonadati</taxon>
        <taxon>Pseudomonadota</taxon>
        <taxon>Betaproteobacteria</taxon>
        <taxon>Neisseriales</taxon>
        <taxon>Chitinibacteraceae</taxon>
        <taxon>Chitinimonas</taxon>
    </lineage>
</organism>
<comment type="caution">
    <text evidence="1">The sequence shown here is derived from an EMBL/GenBank/DDBJ whole genome shotgun (WGS) entry which is preliminary data.</text>
</comment>
<evidence type="ECO:0000313" key="2">
    <source>
        <dbReference type="Proteomes" id="UP001156706"/>
    </source>
</evidence>
<dbReference type="RefSeq" id="WP_284195329.1">
    <property type="nucleotide sequence ID" value="NZ_BSOG01000001.1"/>
</dbReference>
<name>A0ABQ5YB73_9NEIS</name>
<gene>
    <name evidence="1" type="ORF">GCM10007907_09870</name>
</gene>
<sequence>MNNFQQSLVLTRVMTSGVVMSIEKNDRQLPGLETQIRNKVDRQYVALFNSVTGAIHAALHGQQIGFGSKAVFPRVSQREQKFLTWLGVGIEESTSIPRTYGMASIAWQDAGTTLDAAVAAVSHDKVQVLDFTELGFGPCAAIATNDEQIWKRAERLKIFGAFDLRTMWSQAESEPEIQPTIQFNYRLSPLVAACVRQAIQGNQ</sequence>
<reference evidence="2" key="1">
    <citation type="journal article" date="2019" name="Int. J. Syst. Evol. Microbiol.">
        <title>The Global Catalogue of Microorganisms (GCM) 10K type strain sequencing project: providing services to taxonomists for standard genome sequencing and annotation.</title>
        <authorList>
            <consortium name="The Broad Institute Genomics Platform"/>
            <consortium name="The Broad Institute Genome Sequencing Center for Infectious Disease"/>
            <person name="Wu L."/>
            <person name="Ma J."/>
        </authorList>
    </citation>
    <scope>NUCLEOTIDE SEQUENCE [LARGE SCALE GENOMIC DNA]</scope>
    <source>
        <strain evidence="2">NBRC 110044</strain>
    </source>
</reference>
<evidence type="ECO:0000313" key="1">
    <source>
        <dbReference type="EMBL" id="GLR12197.1"/>
    </source>
</evidence>
<protein>
    <recommendedName>
        <fullName evidence="3">DegT/DnrJ/EryC1/StrS aminotransferase</fullName>
    </recommendedName>
</protein>